<name>A0A124FX97_9BACT</name>
<protein>
    <submittedName>
        <fullName evidence="1">Peptidase S41</fullName>
    </submittedName>
</protein>
<evidence type="ECO:0000313" key="2">
    <source>
        <dbReference type="Proteomes" id="UP000053904"/>
    </source>
</evidence>
<reference evidence="2" key="1">
    <citation type="journal article" date="2015" name="MBio">
        <title>Genome-Resolved Metagenomic Analysis Reveals Roles for Candidate Phyla and Other Microbial Community Members in Biogeochemical Transformations in Oil Reservoirs.</title>
        <authorList>
            <person name="Hu P."/>
            <person name="Tom L."/>
            <person name="Singh A."/>
            <person name="Thomas B.C."/>
            <person name="Baker B.J."/>
            <person name="Piceno Y.M."/>
            <person name="Andersen G.L."/>
            <person name="Banfield J.F."/>
        </authorList>
    </citation>
    <scope>NUCLEOTIDE SEQUENCE [LARGE SCALE GENOMIC DNA]</scope>
</reference>
<comment type="caution">
    <text evidence="1">The sequence shown here is derived from an EMBL/GenBank/DDBJ whole genome shotgun (WGS) entry which is preliminary data.</text>
</comment>
<evidence type="ECO:0000313" key="1">
    <source>
        <dbReference type="EMBL" id="KUK77320.1"/>
    </source>
</evidence>
<dbReference type="AlphaFoldDB" id="A0A124FX97"/>
<dbReference type="Gene3D" id="3.90.226.10">
    <property type="entry name" value="2-enoyl-CoA Hydratase, Chain A, domain 1"/>
    <property type="match status" value="1"/>
</dbReference>
<sequence>MKTLSKQAIQQDIEELQKKLEEINPNPYKYISRKDFTSLLMKETRSVNNVQDLGIAIMTILANLNDGHTYLNPSYEVFGTNSFMFKFRFLNDGYYLIKSSETLSDYLGSKLVGINNHTINDIETSFSTLIAKENETSLRYYLPSKLMEPVILESLNIKKDKSIKLQLEKDERQLSIDIEPEDCKNKMVSIFEKIPNIVNTLTVQDAYWFEEMANLNAFYFQFNECFGKEDLTINEVVEALERSNLSNLIIDLRNNTGGDSNVLNPLKRFLKKYKKKYKVIVLTGADTYSSAIINLLELSNLPNTISVGEVPHGNPTHYGEVESFILPNSQLKIFTSSKIFKFKGYKLGETFKPTYIVLTRIQDLIHGKDTQMEYLSKIVCLGESVSIASCS</sequence>
<organism evidence="1 2">
    <name type="scientific">candidate division WS6 bacterium 34_10</name>
    <dbReference type="NCBI Taxonomy" id="1641389"/>
    <lineage>
        <taxon>Bacteria</taxon>
        <taxon>Candidatus Dojkabacteria</taxon>
    </lineage>
</organism>
<accession>A0A124FX97</accession>
<gene>
    <name evidence="1" type="ORF">XD93_0402</name>
</gene>
<dbReference type="EMBL" id="LGGO01000044">
    <property type="protein sequence ID" value="KUK77320.1"/>
    <property type="molecule type" value="Genomic_DNA"/>
</dbReference>
<dbReference type="Proteomes" id="UP000053904">
    <property type="component" value="Unassembled WGS sequence"/>
</dbReference>
<dbReference type="InterPro" id="IPR029045">
    <property type="entry name" value="ClpP/crotonase-like_dom_sf"/>
</dbReference>
<proteinExistence type="predicted"/>
<dbReference type="SUPFAM" id="SSF52096">
    <property type="entry name" value="ClpP/crotonase"/>
    <property type="match status" value="1"/>
</dbReference>